<evidence type="ECO:0000313" key="10">
    <source>
        <dbReference type="EMBL" id="SDD88079.1"/>
    </source>
</evidence>
<evidence type="ECO:0000256" key="2">
    <source>
        <dbReference type="ARBA" id="ARBA00012438"/>
    </source>
</evidence>
<dbReference type="SUPFAM" id="SSF47384">
    <property type="entry name" value="Homodimeric domain of signal transducing histidine kinase"/>
    <property type="match status" value="1"/>
</dbReference>
<protein>
    <recommendedName>
        <fullName evidence="2">histidine kinase</fullName>
        <ecNumber evidence="2">2.7.13.3</ecNumber>
    </recommendedName>
</protein>
<dbReference type="Proteomes" id="UP000199603">
    <property type="component" value="Unassembled WGS sequence"/>
</dbReference>
<dbReference type="InterPro" id="IPR036890">
    <property type="entry name" value="HATPase_C_sf"/>
</dbReference>
<gene>
    <name evidence="10" type="ORF">SAMN04488509_10996</name>
</gene>
<dbReference type="InterPro" id="IPR004358">
    <property type="entry name" value="Sig_transdc_His_kin-like_C"/>
</dbReference>
<feature type="domain" description="Histidine kinase" evidence="9">
    <location>
        <begin position="108"/>
        <end position="365"/>
    </location>
</feature>
<dbReference type="InterPro" id="IPR005467">
    <property type="entry name" value="His_kinase_dom"/>
</dbReference>
<evidence type="ECO:0000256" key="7">
    <source>
        <dbReference type="ARBA" id="ARBA00023012"/>
    </source>
</evidence>
<proteinExistence type="predicted"/>
<dbReference type="PANTHER" id="PTHR43065">
    <property type="entry name" value="SENSOR HISTIDINE KINASE"/>
    <property type="match status" value="1"/>
</dbReference>
<evidence type="ECO:0000259" key="9">
    <source>
        <dbReference type="PROSITE" id="PS50109"/>
    </source>
</evidence>
<organism evidence="10 11">
    <name type="scientific">Aquimonas voraii</name>
    <dbReference type="NCBI Taxonomy" id="265719"/>
    <lineage>
        <taxon>Bacteria</taxon>
        <taxon>Pseudomonadati</taxon>
        <taxon>Pseudomonadota</taxon>
        <taxon>Gammaproteobacteria</taxon>
        <taxon>Lysobacterales</taxon>
        <taxon>Lysobacteraceae</taxon>
        <taxon>Aquimonas</taxon>
    </lineage>
</organism>
<comment type="catalytic activity">
    <reaction evidence="1">
        <text>ATP + protein L-histidine = ADP + protein N-phospho-L-histidine.</text>
        <dbReference type="EC" id="2.7.13.3"/>
    </reaction>
</comment>
<keyword evidence="11" id="KW-1185">Reference proteome</keyword>
<dbReference type="Gene3D" id="1.10.287.130">
    <property type="match status" value="1"/>
</dbReference>
<evidence type="ECO:0000256" key="8">
    <source>
        <dbReference type="SAM" id="Coils"/>
    </source>
</evidence>
<evidence type="ECO:0000256" key="3">
    <source>
        <dbReference type="ARBA" id="ARBA00022679"/>
    </source>
</evidence>
<keyword evidence="8" id="KW-0175">Coiled coil</keyword>
<dbReference type="PRINTS" id="PR00344">
    <property type="entry name" value="BCTRLSENSOR"/>
</dbReference>
<evidence type="ECO:0000256" key="6">
    <source>
        <dbReference type="ARBA" id="ARBA00022840"/>
    </source>
</evidence>
<dbReference type="InterPro" id="IPR036097">
    <property type="entry name" value="HisK_dim/P_sf"/>
</dbReference>
<evidence type="ECO:0000256" key="4">
    <source>
        <dbReference type="ARBA" id="ARBA00022741"/>
    </source>
</evidence>
<dbReference type="PROSITE" id="PS50109">
    <property type="entry name" value="HIS_KIN"/>
    <property type="match status" value="1"/>
</dbReference>
<dbReference type="GO" id="GO:0005524">
    <property type="term" value="F:ATP binding"/>
    <property type="evidence" value="ECO:0007669"/>
    <property type="project" value="UniProtKB-KW"/>
</dbReference>
<keyword evidence="6" id="KW-0067">ATP-binding</keyword>
<feature type="coiled-coil region" evidence="8">
    <location>
        <begin position="58"/>
        <end position="96"/>
    </location>
</feature>
<dbReference type="RefSeq" id="WP_091243848.1">
    <property type="nucleotide sequence ID" value="NZ_FNAG01000009.1"/>
</dbReference>
<dbReference type="SUPFAM" id="SSF55874">
    <property type="entry name" value="ATPase domain of HSP90 chaperone/DNA topoisomerase II/histidine kinase"/>
    <property type="match status" value="1"/>
</dbReference>
<evidence type="ECO:0000313" key="11">
    <source>
        <dbReference type="Proteomes" id="UP000199603"/>
    </source>
</evidence>
<dbReference type="SMART" id="SM00387">
    <property type="entry name" value="HATPase_c"/>
    <property type="match status" value="1"/>
</dbReference>
<dbReference type="InterPro" id="IPR003594">
    <property type="entry name" value="HATPase_dom"/>
</dbReference>
<dbReference type="EC" id="2.7.13.3" evidence="2"/>
<evidence type="ECO:0000256" key="1">
    <source>
        <dbReference type="ARBA" id="ARBA00000085"/>
    </source>
</evidence>
<dbReference type="Pfam" id="PF02518">
    <property type="entry name" value="HATPase_c"/>
    <property type="match status" value="1"/>
</dbReference>
<keyword evidence="5 10" id="KW-0418">Kinase</keyword>
<dbReference type="GO" id="GO:0000155">
    <property type="term" value="F:phosphorelay sensor kinase activity"/>
    <property type="evidence" value="ECO:0007669"/>
    <property type="project" value="InterPro"/>
</dbReference>
<dbReference type="Gene3D" id="3.30.565.10">
    <property type="entry name" value="Histidine kinase-like ATPase, C-terminal domain"/>
    <property type="match status" value="1"/>
</dbReference>
<dbReference type="AlphaFoldDB" id="A0A1G6YCH3"/>
<reference evidence="10 11" key="1">
    <citation type="submission" date="2016-10" db="EMBL/GenBank/DDBJ databases">
        <authorList>
            <person name="de Groot N.N."/>
        </authorList>
    </citation>
    <scope>NUCLEOTIDE SEQUENCE [LARGE SCALE GENOMIC DNA]</scope>
    <source>
        <strain evidence="10 11">DSM 16957</strain>
    </source>
</reference>
<accession>A0A1G6YCH3</accession>
<dbReference type="OrthoDB" id="1931120at2"/>
<keyword evidence="7" id="KW-0902">Two-component regulatory system</keyword>
<name>A0A1G6YCH3_9GAMM</name>
<evidence type="ECO:0000256" key="5">
    <source>
        <dbReference type="ARBA" id="ARBA00022777"/>
    </source>
</evidence>
<keyword evidence="3" id="KW-0808">Transferase</keyword>
<dbReference type="STRING" id="265719.SAMN04488509_10996"/>
<dbReference type="EMBL" id="FNAG01000009">
    <property type="protein sequence ID" value="SDD88079.1"/>
    <property type="molecule type" value="Genomic_DNA"/>
</dbReference>
<keyword evidence="4" id="KW-0547">Nucleotide-binding</keyword>
<sequence length="372" mass="40764">MSVSDSPLPLGAVDSAHTDDPAELKRMLAARDRTIEVLIKRLESRSADPSAFALLEQNIALEAVVSRKTRELERERQQLQQALSELRSTQARLLQSQKMEAIGQLAAGVAHEINTPVQYVSDNVSFLRSGFETLLRVVDQYLALLAEARQAPLGAERLDAAEAALKAARIDYLRRNVPDAFDESQEGLHRVSHIVMAMKRFSHPSGEDQEPVELGELIDTTVMVARNEWKYVADLDTEFDPELPPVPCFRDELSQVVLNLIVNASHAIGDIVLKDPGSKGRIRISTRLAGDMAEIRVADTGGGIPEAIQRSVFDPFFTTKPVGKGTGQGLSMAYATIVDKHKGRIHFETEPGVGTTFIIGLPLRPQTSGESA</sequence>
<dbReference type="PANTHER" id="PTHR43065:SF46">
    <property type="entry name" value="C4-DICARBOXYLATE TRANSPORT SENSOR PROTEIN DCTB"/>
    <property type="match status" value="1"/>
</dbReference>